<dbReference type="GO" id="GO:0008295">
    <property type="term" value="P:spermidine biosynthetic process"/>
    <property type="evidence" value="ECO:0007669"/>
    <property type="project" value="UniProtKB-KW"/>
</dbReference>
<evidence type="ECO:0000313" key="11">
    <source>
        <dbReference type="Proteomes" id="UP000316598"/>
    </source>
</evidence>
<dbReference type="Gene3D" id="3.60.90.10">
    <property type="entry name" value="S-adenosylmethionine decarboxylase"/>
    <property type="match status" value="1"/>
</dbReference>
<dbReference type="OrthoDB" id="9793120at2"/>
<comment type="caution">
    <text evidence="10">The sequence shown here is derived from an EMBL/GenBank/DDBJ whole genome shotgun (WGS) entry which is preliminary data.</text>
</comment>
<dbReference type="GO" id="GO:0004014">
    <property type="term" value="F:adenosylmethionine decarboxylase activity"/>
    <property type="evidence" value="ECO:0007669"/>
    <property type="project" value="UniProtKB-EC"/>
</dbReference>
<protein>
    <submittedName>
        <fullName evidence="10">S-adenosylmethionine decarboxylase proenzyme</fullName>
        <ecNumber evidence="10">4.1.1.50</ecNumber>
    </submittedName>
</protein>
<evidence type="ECO:0000256" key="3">
    <source>
        <dbReference type="ARBA" id="ARBA00022813"/>
    </source>
</evidence>
<evidence type="ECO:0000256" key="8">
    <source>
        <dbReference type="ARBA" id="ARBA00023270"/>
    </source>
</evidence>
<comment type="cofactor">
    <cofactor evidence="1">
        <name>pyruvate</name>
        <dbReference type="ChEBI" id="CHEBI:15361"/>
    </cofactor>
</comment>
<keyword evidence="2" id="KW-0210">Decarboxylase</keyword>
<dbReference type="EC" id="4.1.1.50" evidence="10"/>
<evidence type="ECO:0000256" key="7">
    <source>
        <dbReference type="ARBA" id="ARBA00023239"/>
    </source>
</evidence>
<keyword evidence="4" id="KW-0745">Spermidine biosynthesis</keyword>
<evidence type="ECO:0000256" key="6">
    <source>
        <dbReference type="ARBA" id="ARBA00023145"/>
    </source>
</evidence>
<dbReference type="Proteomes" id="UP000316598">
    <property type="component" value="Unassembled WGS sequence"/>
</dbReference>
<organism evidence="10 11">
    <name type="scientific">Rubripirellula amarantea</name>
    <dbReference type="NCBI Taxonomy" id="2527999"/>
    <lineage>
        <taxon>Bacteria</taxon>
        <taxon>Pseudomonadati</taxon>
        <taxon>Planctomycetota</taxon>
        <taxon>Planctomycetia</taxon>
        <taxon>Pirellulales</taxon>
        <taxon>Pirellulaceae</taxon>
        <taxon>Rubripirellula</taxon>
    </lineage>
</organism>
<dbReference type="EMBL" id="SJPI01000001">
    <property type="protein sequence ID" value="TWT53489.1"/>
    <property type="molecule type" value="Genomic_DNA"/>
</dbReference>
<dbReference type="PANTHER" id="PTHR33866:SF2">
    <property type="entry name" value="S-ADENOSYLMETHIONINE DECARBOXYLASE PROENZYME"/>
    <property type="match status" value="1"/>
</dbReference>
<keyword evidence="6" id="KW-0865">Zymogen</keyword>
<proteinExistence type="predicted"/>
<gene>
    <name evidence="10" type="primary">speH</name>
    <name evidence="10" type="ORF">Pla22_11180</name>
</gene>
<sequence>MQPFPSFSRINESPSLTGTEWIIDANGCDPQRLTELATIKRITDDVVRDLELNVVGHPLSHQFPSPDGLMPGGVTLLYLLSESHLAVHTYPEFGTLTLNLYCCCHREPWDWQTHLRDRLGASRVEVKQIPRGNLVDRSDQGHTDDEVQR</sequence>
<keyword evidence="3" id="KW-0068">Autocatalytic cleavage</keyword>
<dbReference type="PANTHER" id="PTHR33866">
    <property type="entry name" value="S-ADENOSYLMETHIONINE DECARBOXYLASE PROENZYME"/>
    <property type="match status" value="1"/>
</dbReference>
<accession>A0A5C5WTI3</accession>
<evidence type="ECO:0000256" key="5">
    <source>
        <dbReference type="ARBA" id="ARBA00023115"/>
    </source>
</evidence>
<keyword evidence="7 10" id="KW-0456">Lyase</keyword>
<dbReference type="InterPro" id="IPR003826">
    <property type="entry name" value="AdoMetDC_fam_prok"/>
</dbReference>
<dbReference type="SUPFAM" id="SSF56276">
    <property type="entry name" value="S-adenosylmethionine decarboxylase"/>
    <property type="match status" value="1"/>
</dbReference>
<evidence type="ECO:0000256" key="9">
    <source>
        <dbReference type="ARBA" id="ARBA00023317"/>
    </source>
</evidence>
<evidence type="ECO:0000313" key="10">
    <source>
        <dbReference type="EMBL" id="TWT53489.1"/>
    </source>
</evidence>
<dbReference type="RefSeq" id="WP_146513705.1">
    <property type="nucleotide sequence ID" value="NZ_SJPI01000001.1"/>
</dbReference>
<keyword evidence="9" id="KW-0670">Pyruvate</keyword>
<dbReference type="GO" id="GO:0005829">
    <property type="term" value="C:cytosol"/>
    <property type="evidence" value="ECO:0007669"/>
    <property type="project" value="TreeGrafter"/>
</dbReference>
<keyword evidence="5" id="KW-0620">Polyamine biosynthesis</keyword>
<name>A0A5C5WTI3_9BACT</name>
<dbReference type="InterPro" id="IPR016067">
    <property type="entry name" value="S-AdoMet_deCO2ase_core"/>
</dbReference>
<keyword evidence="8" id="KW-0704">Schiff base</keyword>
<evidence type="ECO:0000256" key="1">
    <source>
        <dbReference type="ARBA" id="ARBA00001928"/>
    </source>
</evidence>
<dbReference type="Pfam" id="PF02675">
    <property type="entry name" value="AdoMet_dc"/>
    <property type="match status" value="1"/>
</dbReference>
<evidence type="ECO:0000256" key="2">
    <source>
        <dbReference type="ARBA" id="ARBA00022793"/>
    </source>
</evidence>
<keyword evidence="11" id="KW-1185">Reference proteome</keyword>
<reference evidence="10 11" key="1">
    <citation type="submission" date="2019-02" db="EMBL/GenBank/DDBJ databases">
        <title>Deep-cultivation of Planctomycetes and their phenomic and genomic characterization uncovers novel biology.</title>
        <authorList>
            <person name="Wiegand S."/>
            <person name="Jogler M."/>
            <person name="Boedeker C."/>
            <person name="Pinto D."/>
            <person name="Vollmers J."/>
            <person name="Rivas-Marin E."/>
            <person name="Kohn T."/>
            <person name="Peeters S.H."/>
            <person name="Heuer A."/>
            <person name="Rast P."/>
            <person name="Oberbeckmann S."/>
            <person name="Bunk B."/>
            <person name="Jeske O."/>
            <person name="Meyerdierks A."/>
            <person name="Storesund J.E."/>
            <person name="Kallscheuer N."/>
            <person name="Luecker S."/>
            <person name="Lage O.M."/>
            <person name="Pohl T."/>
            <person name="Merkel B.J."/>
            <person name="Hornburger P."/>
            <person name="Mueller R.-W."/>
            <person name="Bruemmer F."/>
            <person name="Labrenz M."/>
            <person name="Spormann A.M."/>
            <person name="Op Den Camp H."/>
            <person name="Overmann J."/>
            <person name="Amann R."/>
            <person name="Jetten M.S.M."/>
            <person name="Mascher T."/>
            <person name="Medema M.H."/>
            <person name="Devos D.P."/>
            <person name="Kaster A.-K."/>
            <person name="Ovreas L."/>
            <person name="Rohde M."/>
            <person name="Galperin M.Y."/>
            <person name="Jogler C."/>
        </authorList>
    </citation>
    <scope>NUCLEOTIDE SEQUENCE [LARGE SCALE GENOMIC DNA]</scope>
    <source>
        <strain evidence="10 11">Pla22</strain>
    </source>
</reference>
<evidence type="ECO:0000256" key="4">
    <source>
        <dbReference type="ARBA" id="ARBA00023066"/>
    </source>
</evidence>
<dbReference type="AlphaFoldDB" id="A0A5C5WTI3"/>